<feature type="non-terminal residue" evidence="29">
    <location>
        <position position="2062"/>
    </location>
</feature>
<feature type="domain" description="SET" evidence="27">
    <location>
        <begin position="1297"/>
        <end position="1629"/>
    </location>
</feature>
<evidence type="ECO:0000256" key="14">
    <source>
        <dbReference type="ARBA" id="ARBA00022741"/>
    </source>
</evidence>
<dbReference type="Pfam" id="PF01429">
    <property type="entry name" value="MBD"/>
    <property type="match status" value="1"/>
</dbReference>
<evidence type="ECO:0000256" key="5">
    <source>
        <dbReference type="ARBA" id="ARBA00022491"/>
    </source>
</evidence>
<evidence type="ECO:0000256" key="9">
    <source>
        <dbReference type="ARBA" id="ARBA00022614"/>
    </source>
</evidence>
<evidence type="ECO:0000256" key="19">
    <source>
        <dbReference type="ARBA" id="ARBA00023015"/>
    </source>
</evidence>
<keyword evidence="4" id="KW-0158">Chromosome</keyword>
<evidence type="ECO:0000256" key="17">
    <source>
        <dbReference type="ARBA" id="ARBA00022840"/>
    </source>
</evidence>
<keyword evidence="8" id="KW-0489">Methyltransferase</keyword>
<keyword evidence="17 24" id="KW-0067">ATP-binding</keyword>
<dbReference type="GO" id="GO:0070828">
    <property type="term" value="P:heterochromatin organization"/>
    <property type="evidence" value="ECO:0007669"/>
    <property type="project" value="TreeGrafter"/>
</dbReference>
<feature type="compositionally biased region" description="Basic and acidic residues" evidence="25">
    <location>
        <begin position="1417"/>
        <end position="1430"/>
    </location>
</feature>
<dbReference type="Proteomes" id="UP000727407">
    <property type="component" value="Unassembled WGS sequence"/>
</dbReference>
<gene>
    <name evidence="29" type="primary">setdb1a</name>
    <name evidence="29" type="ORF">DAT39_005932</name>
</gene>
<feature type="compositionally biased region" description="Basic and acidic residues" evidence="25">
    <location>
        <begin position="1674"/>
        <end position="1719"/>
    </location>
</feature>
<keyword evidence="13" id="KW-0677">Repeat</keyword>
<dbReference type="SMART" id="SM00368">
    <property type="entry name" value="LRR_RI"/>
    <property type="match status" value="5"/>
</dbReference>
<reference evidence="29" key="1">
    <citation type="submission" date="2020-07" db="EMBL/GenBank/DDBJ databases">
        <title>Clarias magur genome sequencing, assembly and annotation.</title>
        <authorList>
            <person name="Kushwaha B."/>
            <person name="Kumar R."/>
            <person name="Das P."/>
            <person name="Joshi C.G."/>
            <person name="Kumar D."/>
            <person name="Nagpure N.S."/>
            <person name="Pandey M."/>
            <person name="Agarwal S."/>
            <person name="Srivastava S."/>
            <person name="Singh M."/>
            <person name="Sahoo L."/>
            <person name="Jayasankar P."/>
            <person name="Meher P.K."/>
            <person name="Koringa P.G."/>
            <person name="Iquebal M.A."/>
            <person name="Das S.P."/>
            <person name="Bit A."/>
            <person name="Patnaik S."/>
            <person name="Patel N."/>
            <person name="Shah T.M."/>
            <person name="Hinsu A."/>
            <person name="Jena J.K."/>
        </authorList>
    </citation>
    <scope>NUCLEOTIDE SEQUENCE</scope>
    <source>
        <strain evidence="29">CIFAMagur01</strain>
        <tissue evidence="29">Testis</tissue>
    </source>
</reference>
<keyword evidence="12" id="KW-0479">Metal-binding</keyword>
<dbReference type="PROSITE" id="PS50280">
    <property type="entry name" value="SET"/>
    <property type="match status" value="1"/>
</dbReference>
<dbReference type="GO" id="GO:0010629">
    <property type="term" value="P:negative regulation of gene expression"/>
    <property type="evidence" value="ECO:0007669"/>
    <property type="project" value="TreeGrafter"/>
</dbReference>
<keyword evidence="18" id="KW-0156">Chromatin regulator</keyword>
<evidence type="ECO:0000313" key="30">
    <source>
        <dbReference type="Proteomes" id="UP000727407"/>
    </source>
</evidence>
<dbReference type="GO" id="GO:0005694">
    <property type="term" value="C:chromosome"/>
    <property type="evidence" value="ECO:0007669"/>
    <property type="project" value="UniProtKB-SubCell"/>
</dbReference>
<dbReference type="GO" id="GO:0005634">
    <property type="term" value="C:nucleus"/>
    <property type="evidence" value="ECO:0007669"/>
    <property type="project" value="UniProtKB-SubCell"/>
</dbReference>
<dbReference type="Gene3D" id="1.10.510.10">
    <property type="entry name" value="Transferase(Phosphotransferase) domain 1"/>
    <property type="match status" value="1"/>
</dbReference>
<dbReference type="Pfam" id="PF00856">
    <property type="entry name" value="SET"/>
    <property type="match status" value="1"/>
</dbReference>
<feature type="compositionally biased region" description="Polar residues" evidence="25">
    <location>
        <begin position="512"/>
        <end position="521"/>
    </location>
</feature>
<feature type="compositionally biased region" description="Polar residues" evidence="25">
    <location>
        <begin position="653"/>
        <end position="676"/>
    </location>
</feature>
<evidence type="ECO:0000256" key="10">
    <source>
        <dbReference type="ARBA" id="ARBA00022679"/>
    </source>
</evidence>
<feature type="region of interest" description="Disordered" evidence="25">
    <location>
        <begin position="1011"/>
        <end position="1051"/>
    </location>
</feature>
<feature type="compositionally biased region" description="Low complexity" evidence="25">
    <location>
        <begin position="946"/>
        <end position="978"/>
    </location>
</feature>
<evidence type="ECO:0000256" key="23">
    <source>
        <dbReference type="ARBA" id="ARBA00037966"/>
    </source>
</evidence>
<keyword evidence="16" id="KW-0862">Zinc</keyword>
<dbReference type="GO" id="GO:0005524">
    <property type="term" value="F:ATP binding"/>
    <property type="evidence" value="ECO:0007669"/>
    <property type="project" value="UniProtKB-UniRule"/>
</dbReference>
<feature type="compositionally biased region" description="Low complexity" evidence="25">
    <location>
        <begin position="1749"/>
        <end position="1762"/>
    </location>
</feature>
<evidence type="ECO:0000259" key="28">
    <source>
        <dbReference type="PROSITE" id="PS50867"/>
    </source>
</evidence>
<dbReference type="SMART" id="SM00391">
    <property type="entry name" value="MBD"/>
    <property type="match status" value="1"/>
</dbReference>
<dbReference type="Gene3D" id="2.170.270.10">
    <property type="entry name" value="SET domain"/>
    <property type="match status" value="2"/>
</dbReference>
<feature type="compositionally biased region" description="Polar residues" evidence="25">
    <location>
        <begin position="457"/>
        <end position="476"/>
    </location>
</feature>
<feature type="compositionally biased region" description="Basic and acidic residues" evidence="25">
    <location>
        <begin position="921"/>
        <end position="930"/>
    </location>
</feature>
<dbReference type="InterPro" id="IPR047232">
    <property type="entry name" value="SETDB1/2-like_MBD"/>
</dbReference>
<dbReference type="PROSITE" id="PS00108">
    <property type="entry name" value="PROTEIN_KINASE_ST"/>
    <property type="match status" value="1"/>
</dbReference>
<dbReference type="SMART" id="SM00220">
    <property type="entry name" value="S_TKc"/>
    <property type="match status" value="1"/>
</dbReference>
<keyword evidence="21" id="KW-0804">Transcription</keyword>
<feature type="compositionally biased region" description="Polar residues" evidence="25">
    <location>
        <begin position="1014"/>
        <end position="1031"/>
    </location>
</feature>
<comment type="subcellular location">
    <subcellularLocation>
        <location evidence="2">Chromosome</location>
    </subcellularLocation>
    <subcellularLocation>
        <location evidence="1">Nucleus</location>
    </subcellularLocation>
</comment>
<evidence type="ECO:0000256" key="24">
    <source>
        <dbReference type="PROSITE-ProRule" id="PRU10141"/>
    </source>
</evidence>
<feature type="compositionally biased region" description="Polar residues" evidence="25">
    <location>
        <begin position="574"/>
        <end position="601"/>
    </location>
</feature>
<dbReference type="GO" id="GO:0032259">
    <property type="term" value="P:methylation"/>
    <property type="evidence" value="ECO:0007669"/>
    <property type="project" value="UniProtKB-KW"/>
</dbReference>
<keyword evidence="11" id="KW-0949">S-adenosyl-L-methionine</keyword>
<evidence type="ECO:0000259" key="26">
    <source>
        <dbReference type="PROSITE" id="PS50011"/>
    </source>
</evidence>
<feature type="non-terminal residue" evidence="29">
    <location>
        <position position="1"/>
    </location>
</feature>
<keyword evidence="14 24" id="KW-0547">Nucleotide-binding</keyword>
<dbReference type="InterPro" id="IPR001611">
    <property type="entry name" value="Leu-rich_rpt"/>
</dbReference>
<evidence type="ECO:0000256" key="20">
    <source>
        <dbReference type="ARBA" id="ARBA00023137"/>
    </source>
</evidence>
<keyword evidence="10" id="KW-0808">Transferase</keyword>
<feature type="compositionally biased region" description="Acidic residues" evidence="25">
    <location>
        <begin position="1431"/>
        <end position="1440"/>
    </location>
</feature>
<dbReference type="Gene3D" id="3.80.10.10">
    <property type="entry name" value="Ribonuclease Inhibitor"/>
    <property type="match status" value="1"/>
</dbReference>
<feature type="binding site" evidence="24">
    <location>
        <position position="1816"/>
    </location>
    <ligand>
        <name>ATP</name>
        <dbReference type="ChEBI" id="CHEBI:30616"/>
    </ligand>
</feature>
<evidence type="ECO:0000256" key="15">
    <source>
        <dbReference type="ARBA" id="ARBA00022777"/>
    </source>
</evidence>
<dbReference type="SUPFAM" id="SSF52047">
    <property type="entry name" value="RNI-like"/>
    <property type="match status" value="1"/>
</dbReference>
<keyword evidence="22" id="KW-0539">Nucleus</keyword>
<dbReference type="InterPro" id="IPR040880">
    <property type="entry name" value="DUF5604"/>
</dbReference>
<dbReference type="InterPro" id="IPR000719">
    <property type="entry name" value="Prot_kinase_dom"/>
</dbReference>
<dbReference type="CDD" id="cd01395">
    <property type="entry name" value="HMT_MBD"/>
    <property type="match status" value="1"/>
</dbReference>
<dbReference type="InterPro" id="IPR008271">
    <property type="entry name" value="Ser/Thr_kinase_AS"/>
</dbReference>
<evidence type="ECO:0000256" key="8">
    <source>
        <dbReference type="ARBA" id="ARBA00022603"/>
    </source>
</evidence>
<dbReference type="PANTHER" id="PTHR46024:SF2">
    <property type="entry name" value="HISTONE-LYSINE N-METHYLTRANSFERASE SETDB1"/>
    <property type="match status" value="1"/>
</dbReference>
<keyword evidence="5" id="KW-0678">Repressor</keyword>
<feature type="compositionally biased region" description="Low complexity" evidence="25">
    <location>
        <begin position="493"/>
        <end position="504"/>
    </location>
</feature>
<dbReference type="GO" id="GO:0004713">
    <property type="term" value="F:protein tyrosine kinase activity"/>
    <property type="evidence" value="ECO:0007669"/>
    <property type="project" value="UniProtKB-KW"/>
</dbReference>
<evidence type="ECO:0000256" key="22">
    <source>
        <dbReference type="ARBA" id="ARBA00023242"/>
    </source>
</evidence>
<keyword evidence="19" id="KW-0805">Transcription regulation</keyword>
<dbReference type="GO" id="GO:0003677">
    <property type="term" value="F:DNA binding"/>
    <property type="evidence" value="ECO:0007669"/>
    <property type="project" value="InterPro"/>
</dbReference>
<dbReference type="Pfam" id="PF18358">
    <property type="entry name" value="Tudor_4"/>
    <property type="match status" value="1"/>
</dbReference>
<feature type="compositionally biased region" description="Basic residues" evidence="25">
    <location>
        <begin position="1729"/>
        <end position="1748"/>
    </location>
</feature>
<dbReference type="Pfam" id="PF13516">
    <property type="entry name" value="LRR_6"/>
    <property type="match status" value="4"/>
</dbReference>
<dbReference type="GO" id="GO:0007154">
    <property type="term" value="P:cell communication"/>
    <property type="evidence" value="ECO:0007669"/>
    <property type="project" value="UniProtKB-ARBA"/>
</dbReference>
<evidence type="ECO:0000256" key="2">
    <source>
        <dbReference type="ARBA" id="ARBA00004286"/>
    </source>
</evidence>
<sequence>RVILEGTPIPENSYHILMGEDSMISHLSLRNNRIGEDGARLIGLALSKNLRSLSLAFNAIGDAGAIHLAQGLHLNHTLLNLSLASNHIGDVGAAQVAQGLRLNHTLLHLSLANNHIGDVGAVQLAQVLGPFALTHEEIVERRKELKRKDQLDATKKDEKPQIVVATGKKEDPKVEKKKASDMKIPQARGAKSDAKDTHSSMKEHEAEDSPLLNPDIQSIGGKVIYPGNTTLLFLNLSGNKLTQQSLQMFLSSLECQGKQGLQCISLNVRFCIQRAMKTEEEEVEVGMPQEELQQWVREQVAKNGPLAHRRTQLAQVEDWLKRRERDMAYTQLLYNSACQSVLECESVMKGLYGMLGLEYRDTDSEEEGEGPRATENVIQLTDDLDNGDDDCGADDDDYVVFDLGAILPEAALKDEPKDIRVSEGTELNCSMRTLDHTVKKSEDVDPAFEVNPPSPTTPKETIPSDNPVSTLQSSESLALAPDPPPCDFPENESSPPASTGTSTAMNEPAETSPLTTISNAFCPSRDNTDISSASSSLSSSASKESAENPGQPPASPPTSTLPENPPTAPKCSKRVSQANPKPGTSSKNTKATPTLDASRTTTSKEKPKQASPKPNSKPPSTTTPSNAKVKAAPAPEEKAKGPIPKQSDKPETKSTSSNIKPGTTNTMTSDRASKQTIPFKPPDSKEVSHNAPVTVVTPATSEVPARVQKEVELRVNMSVLGRRRTKTWHQGTILDVKTTESGQRYKILFDGGKGKSVLSAHHLACVDPPLLKDLFVGCRVVACYKEDNQSWLHAAVVAEMPDRRNRMRFLVFFDDGRPSYISLPDLHLVCKPMANMCEDIEDERWRADVEEYLKAYPNPIFVVMRAGQDTNVERDGHLEGCSVIQLDGSLIQVCYKKNKDKEWIYKGSNRLEQVQRIKMRKAEERKEKTGNKAGFSQMQKITKQPTLTTSSTTTAAHATSSTRVTANSESSKSSSAPSVPQTLTPVITISSTAKTFGDKLSQPRVILSRVTLPSAPTSEKPSAQTEPTVAASSDKGIKRHASEEEDTRSPSALIPVVEPRLKYVPHRCCPACLNSVRPMQRDRHRGQNPLFIPLLHGFRRMTARRRVDRKMSFHVFYRAPCGRGLCEMEEVQAFLFESRCNFLFLDMFCLDPFVLVKRAMLPSYMASRPRLSLPDISGGKEVVPVPCVNELNDVTPPPLAYTSHRIPAPGVFINTDLDFMVGCDCTDGCRDRSKCACYQMTVEATSLFNGGPVDITAGYTHKRLPRYVPTGVYECNPLCRCDPCLCSNRLVQHGLQLRLEVFMTQHKGWGLRCLDDVSKGTFVCVFTGKVVKDEMVNTESAMTGNEYLANLDYIEGVEKLKEGYESEVYCSETEGEIDKKTLIRMTTGALKKHEVFQLDSSSSSGEEKEEATQPKTTPDKMEIKTPRDYSDNDDDVDDEDFKISSGDEMEVKLSSDCTRSYTTRRNAKNPGRDCHNTQTSSEEQTEVSVSLAKKMRKEGPGERKLGFAKKSTRSFAIKSSHRRVKSQAETEKCMQENQMEHEHGIKCTRSLFDGEKACYLIDAKQESNLARYINHSCSPNLFVQNVFVDTHDLRFPWVAFFTSKFRPFLKMPYSRRYASSERASRSSYQDRYRERDRERGRKPRHRRSRSFSSSSERERRVRGHRQVATYARSRSYDNRSVDRRPYDRRYGENYRRQEHERERDRERERLTPDGFHSRDASNSYDYRRTHQRHKSSRRKHKRRRRRTRSYSPSSSRSASGTRPLCVRDDEEGHLICRSGDVLQERYEIVGTLGEGTFGRVMECIDHRRGGAHVALKIIKNVEKYREAARLEINVLERINERDPENKNLCVQMFDWFDYHGHMCLSFELLALSTFDFLKENNYLPYSISQVRHMAYQLCLAVKFLHDNKLTHTDLKPENILFVNSDFTISYSAEKKRDERTVKSTAVRVVDFGSATFDHEHHSTIVSTRHYRAPEVILELGWSQPCDVWSIGCILFEYYLGFTLFQTHDNREHLAMMERILGPVPSRMIRKTRKQKYFYRGRLDWDENSSAGRYVRENCKPLR</sequence>
<dbReference type="InterPro" id="IPR001739">
    <property type="entry name" value="Methyl_CpG_DNA-bd"/>
</dbReference>
<name>A0A8J4XDG2_CLAMG</name>
<evidence type="ECO:0000256" key="21">
    <source>
        <dbReference type="ARBA" id="ARBA00023163"/>
    </source>
</evidence>
<comment type="similarity">
    <text evidence="23">Belongs to the protein kinase superfamily. CMGC Ser/Thr protein kinase family. Lammer subfamily.</text>
</comment>
<dbReference type="InterPro" id="IPR046341">
    <property type="entry name" value="SET_dom_sf"/>
</dbReference>
<feature type="compositionally biased region" description="Polar residues" evidence="25">
    <location>
        <begin position="1455"/>
        <end position="1464"/>
    </location>
</feature>
<dbReference type="GO" id="GO:0046974">
    <property type="term" value="F:histone H3K9 methyltransferase activity"/>
    <property type="evidence" value="ECO:0007669"/>
    <property type="project" value="TreeGrafter"/>
</dbReference>
<dbReference type="SMART" id="SM00468">
    <property type="entry name" value="PreSET"/>
    <property type="match status" value="1"/>
</dbReference>
<dbReference type="Pfam" id="PF18300">
    <property type="entry name" value="DUF5604"/>
    <property type="match status" value="1"/>
</dbReference>
<dbReference type="PROSITE" id="PS50011">
    <property type="entry name" value="PROTEIN_KINASE_DOM"/>
    <property type="match status" value="1"/>
</dbReference>
<evidence type="ECO:0000256" key="13">
    <source>
        <dbReference type="ARBA" id="ARBA00022737"/>
    </source>
</evidence>
<feature type="domain" description="Pre-SET" evidence="28">
    <location>
        <begin position="1221"/>
        <end position="1294"/>
    </location>
</feature>
<dbReference type="InterPro" id="IPR041292">
    <property type="entry name" value="Tudor_4"/>
</dbReference>
<dbReference type="Pfam" id="PF05033">
    <property type="entry name" value="Pre-SET"/>
    <property type="match status" value="1"/>
</dbReference>
<dbReference type="PROSITE" id="PS50867">
    <property type="entry name" value="PRE_SET"/>
    <property type="match status" value="1"/>
</dbReference>
<dbReference type="GO" id="GO:0004712">
    <property type="term" value="F:protein serine/threonine/tyrosine kinase activity"/>
    <property type="evidence" value="ECO:0007669"/>
    <property type="project" value="UniProtKB-EC"/>
</dbReference>
<evidence type="ECO:0000256" key="12">
    <source>
        <dbReference type="ARBA" id="ARBA00022723"/>
    </source>
</evidence>
<evidence type="ECO:0000256" key="6">
    <source>
        <dbReference type="ARBA" id="ARBA00022527"/>
    </source>
</evidence>
<protein>
    <recommendedName>
        <fullName evidence="3">dual-specificity kinase</fullName>
        <ecNumber evidence="3">2.7.12.1</ecNumber>
    </recommendedName>
</protein>
<evidence type="ECO:0000256" key="3">
    <source>
        <dbReference type="ARBA" id="ARBA00013203"/>
    </source>
</evidence>
<dbReference type="Gene3D" id="3.30.200.20">
    <property type="entry name" value="Phosphorylase Kinase, domain 1"/>
    <property type="match status" value="1"/>
</dbReference>
<evidence type="ECO:0000313" key="29">
    <source>
        <dbReference type="EMBL" id="KAF5904308.1"/>
    </source>
</evidence>
<feature type="compositionally biased region" description="Low complexity" evidence="25">
    <location>
        <begin position="531"/>
        <end position="543"/>
    </location>
</feature>
<dbReference type="SMART" id="SM00317">
    <property type="entry name" value="SET"/>
    <property type="match status" value="1"/>
</dbReference>
<feature type="compositionally biased region" description="Basic and acidic residues" evidence="25">
    <location>
        <begin position="190"/>
        <end position="207"/>
    </location>
</feature>
<feature type="compositionally biased region" description="Low complexity" evidence="25">
    <location>
        <begin position="609"/>
        <end position="634"/>
    </location>
</feature>
<dbReference type="InterPro" id="IPR011009">
    <property type="entry name" value="Kinase-like_dom_sf"/>
</dbReference>
<dbReference type="CDD" id="cd10517">
    <property type="entry name" value="SET_SETDB1"/>
    <property type="match status" value="1"/>
</dbReference>
<proteinExistence type="inferred from homology"/>
<keyword evidence="7" id="KW-0597">Phosphoprotein</keyword>
<keyword evidence="30" id="KW-1185">Reference proteome</keyword>
<dbReference type="InterPro" id="IPR001214">
    <property type="entry name" value="SET_dom"/>
</dbReference>
<dbReference type="PROSITE" id="PS00107">
    <property type="entry name" value="PROTEIN_KINASE_ATP"/>
    <property type="match status" value="1"/>
</dbReference>
<feature type="compositionally biased region" description="Basic residues" evidence="25">
    <location>
        <begin position="1640"/>
        <end position="1649"/>
    </location>
</feature>
<feature type="compositionally biased region" description="Polar residues" evidence="25">
    <location>
        <begin position="934"/>
        <end position="945"/>
    </location>
</feature>
<feature type="compositionally biased region" description="Basic and acidic residues" evidence="25">
    <location>
        <begin position="167"/>
        <end position="181"/>
    </location>
</feature>
<evidence type="ECO:0000259" key="27">
    <source>
        <dbReference type="PROSITE" id="PS50280"/>
    </source>
</evidence>
<evidence type="ECO:0000256" key="7">
    <source>
        <dbReference type="ARBA" id="ARBA00022553"/>
    </source>
</evidence>
<dbReference type="GO" id="GO:0004674">
    <property type="term" value="F:protein serine/threonine kinase activity"/>
    <property type="evidence" value="ECO:0007669"/>
    <property type="project" value="UniProtKB-KW"/>
</dbReference>
<dbReference type="InterPro" id="IPR007728">
    <property type="entry name" value="Pre-SET_dom"/>
</dbReference>
<feature type="compositionally biased region" description="Low complexity" evidence="25">
    <location>
        <begin position="1477"/>
        <end position="1487"/>
    </location>
</feature>
<dbReference type="PANTHER" id="PTHR46024">
    <property type="entry name" value="HISTONE-LYSINE N-METHYLTRANSFERASE EGGLESS"/>
    <property type="match status" value="1"/>
</dbReference>
<dbReference type="SUPFAM" id="SSF82199">
    <property type="entry name" value="SET domain"/>
    <property type="match status" value="1"/>
</dbReference>
<dbReference type="InterPro" id="IPR032675">
    <property type="entry name" value="LRR_dom_sf"/>
</dbReference>
<accession>A0A8J4XDG2</accession>
<feature type="region of interest" description="Disordered" evidence="25">
    <location>
        <begin position="921"/>
        <end position="980"/>
    </location>
</feature>
<feature type="region of interest" description="Disordered" evidence="25">
    <location>
        <begin position="1619"/>
        <end position="1764"/>
    </location>
</feature>
<dbReference type="SUPFAM" id="SSF56112">
    <property type="entry name" value="Protein kinase-like (PK-like)"/>
    <property type="match status" value="1"/>
</dbReference>
<comment type="caution">
    <text evidence="29">The sequence shown here is derived from an EMBL/GenBank/DDBJ whole genome shotgun (WGS) entry which is preliminary data.</text>
</comment>
<organism evidence="29 30">
    <name type="scientific">Clarias magur</name>
    <name type="common">Asian catfish</name>
    <name type="synonym">Macropteronotus magur</name>
    <dbReference type="NCBI Taxonomy" id="1594786"/>
    <lineage>
        <taxon>Eukaryota</taxon>
        <taxon>Metazoa</taxon>
        <taxon>Chordata</taxon>
        <taxon>Craniata</taxon>
        <taxon>Vertebrata</taxon>
        <taxon>Euteleostomi</taxon>
        <taxon>Actinopterygii</taxon>
        <taxon>Neopterygii</taxon>
        <taxon>Teleostei</taxon>
        <taxon>Ostariophysi</taxon>
        <taxon>Siluriformes</taxon>
        <taxon>Clariidae</taxon>
        <taxon>Clarias</taxon>
    </lineage>
</organism>
<evidence type="ECO:0000256" key="11">
    <source>
        <dbReference type="ARBA" id="ARBA00022691"/>
    </source>
</evidence>
<keyword evidence="15" id="KW-0418">Kinase</keyword>
<feature type="region of interest" description="Disordered" evidence="25">
    <location>
        <begin position="150"/>
        <end position="213"/>
    </location>
</feature>
<keyword evidence="20" id="KW-0829">Tyrosine-protein kinase</keyword>
<dbReference type="OrthoDB" id="5792673at2759"/>
<evidence type="ECO:0000256" key="1">
    <source>
        <dbReference type="ARBA" id="ARBA00004123"/>
    </source>
</evidence>
<dbReference type="InterPro" id="IPR017441">
    <property type="entry name" value="Protein_kinase_ATP_BS"/>
</dbReference>
<keyword evidence="6" id="KW-0723">Serine/threonine-protein kinase</keyword>
<feature type="region of interest" description="Disordered" evidence="25">
    <location>
        <begin position="438"/>
        <end position="689"/>
    </location>
</feature>
<keyword evidence="9" id="KW-0433">Leucine-rich repeat</keyword>
<dbReference type="SUPFAM" id="SSF54171">
    <property type="entry name" value="DNA-binding domain"/>
    <property type="match status" value="1"/>
</dbReference>
<evidence type="ECO:0000256" key="4">
    <source>
        <dbReference type="ARBA" id="ARBA00022454"/>
    </source>
</evidence>
<feature type="domain" description="Protein kinase" evidence="26">
    <location>
        <begin position="1786"/>
        <end position="2062"/>
    </location>
</feature>
<dbReference type="EC" id="2.7.12.1" evidence="3"/>
<dbReference type="InterPro" id="IPR016177">
    <property type="entry name" value="DNA-bd_dom_sf"/>
</dbReference>
<feature type="compositionally biased region" description="Basic and acidic residues" evidence="25">
    <location>
        <begin position="1619"/>
        <end position="1639"/>
    </location>
</feature>
<dbReference type="GO" id="GO:0008270">
    <property type="term" value="F:zinc ion binding"/>
    <property type="evidence" value="ECO:0007669"/>
    <property type="project" value="InterPro"/>
</dbReference>
<dbReference type="EMBL" id="QNUK01000059">
    <property type="protein sequence ID" value="KAF5904308.1"/>
    <property type="molecule type" value="Genomic_DNA"/>
</dbReference>
<dbReference type="FunFam" id="3.30.200.20:FF:000061">
    <property type="entry name" value="Dual specificity protein kinase CLK2"/>
    <property type="match status" value="1"/>
</dbReference>
<dbReference type="InterPro" id="IPR051516">
    <property type="entry name" value="SETDB_methyltransferase"/>
</dbReference>
<dbReference type="Pfam" id="PF18359">
    <property type="entry name" value="Tudor_5"/>
    <property type="match status" value="1"/>
</dbReference>
<evidence type="ECO:0000256" key="18">
    <source>
        <dbReference type="ARBA" id="ARBA00022853"/>
    </source>
</evidence>
<dbReference type="InterPro" id="IPR041291">
    <property type="entry name" value="TUDOR_5"/>
</dbReference>
<dbReference type="Gene3D" id="2.30.30.140">
    <property type="match status" value="3"/>
</dbReference>
<evidence type="ECO:0000256" key="25">
    <source>
        <dbReference type="SAM" id="MobiDB-lite"/>
    </source>
</evidence>
<feature type="compositionally biased region" description="Basic and acidic residues" evidence="25">
    <location>
        <begin position="150"/>
        <end position="160"/>
    </location>
</feature>
<dbReference type="Pfam" id="PF00069">
    <property type="entry name" value="Pkinase"/>
    <property type="match status" value="1"/>
</dbReference>
<feature type="compositionally biased region" description="Basic and acidic residues" evidence="25">
    <location>
        <begin position="635"/>
        <end position="652"/>
    </location>
</feature>
<feature type="region of interest" description="Disordered" evidence="25">
    <location>
        <begin position="1395"/>
        <end position="1487"/>
    </location>
</feature>
<evidence type="ECO:0000256" key="16">
    <source>
        <dbReference type="ARBA" id="ARBA00022833"/>
    </source>
</evidence>